<dbReference type="InterPro" id="IPR025343">
    <property type="entry name" value="DUF4099"/>
</dbReference>
<comment type="caution">
    <text evidence="3">The sequence shown here is derived from an EMBL/GenBank/DDBJ whole genome shotgun (WGS) entry which is preliminary data.</text>
</comment>
<gene>
    <name evidence="3" type="ORF">F2Y51_20760</name>
    <name evidence="2" type="ORF">F2Y58_21035</name>
</gene>
<dbReference type="RefSeq" id="WP_013616478.1">
    <property type="nucleotide sequence ID" value="NZ_JADNBX010000001.1"/>
</dbReference>
<evidence type="ECO:0000313" key="4">
    <source>
        <dbReference type="Proteomes" id="UP000441162"/>
    </source>
</evidence>
<sequence length="252" mass="28638">MKQVRFDLTELPFGTLSKFGLTQEMIEDLPMYVLEDICQGKHSPVLPVRVTGENGETFESRTRIAFIRRDDGQADVVFYPVLKSSPLEKYSEAQQKQLLDGKAVIVDVETSDGRHSKAFVQIDPETKQVLSVPTPIIGRNLQVAAEELHLGTAEVNSLQHGEPLTIVVDDEPVTVGIDLNTRTGIRFCHGDGEKWREQTRREWDKYTFGCYGCWVMDDDGNLNYVSEDDYTEEMWNEQKKSAERNRAAALHK</sequence>
<name>A0A4Q5HN75_9BACT</name>
<dbReference type="EMBL" id="VVYY01000027">
    <property type="protein sequence ID" value="KAA5393117.1"/>
    <property type="molecule type" value="Genomic_DNA"/>
</dbReference>
<protein>
    <submittedName>
        <fullName evidence="3">DUF4099 domain-containing protein</fullName>
    </submittedName>
</protein>
<dbReference type="Pfam" id="PF13351">
    <property type="entry name" value="DUF4099"/>
    <property type="match status" value="1"/>
</dbReference>
<dbReference type="EMBL" id="VVZA01000028">
    <property type="protein sequence ID" value="KAA5401877.1"/>
    <property type="molecule type" value="Genomic_DNA"/>
</dbReference>
<evidence type="ECO:0000259" key="1">
    <source>
        <dbReference type="Pfam" id="PF13351"/>
    </source>
</evidence>
<proteinExistence type="predicted"/>
<evidence type="ECO:0000313" key="5">
    <source>
        <dbReference type="Proteomes" id="UP000481616"/>
    </source>
</evidence>
<dbReference type="AlphaFoldDB" id="A0A4Q5HN75"/>
<feature type="domain" description="DUF4099" evidence="1">
    <location>
        <begin position="6"/>
        <end position="88"/>
    </location>
</feature>
<dbReference type="Proteomes" id="UP000481616">
    <property type="component" value="Unassembled WGS sequence"/>
</dbReference>
<accession>A0A4Q5HN75</accession>
<evidence type="ECO:0000313" key="2">
    <source>
        <dbReference type="EMBL" id="KAA5393117.1"/>
    </source>
</evidence>
<reference evidence="4 5" key="1">
    <citation type="journal article" date="2019" name="Nat. Med.">
        <title>A library of human gut bacterial isolates paired with longitudinal multiomics data enables mechanistic microbiome research.</title>
        <authorList>
            <person name="Poyet M."/>
            <person name="Groussin M."/>
            <person name="Gibbons S.M."/>
            <person name="Avila-Pacheco J."/>
            <person name="Jiang X."/>
            <person name="Kearney S.M."/>
            <person name="Perrotta A.R."/>
            <person name="Berdy B."/>
            <person name="Zhao S."/>
            <person name="Lieberman T.D."/>
            <person name="Swanson P.K."/>
            <person name="Smith M."/>
            <person name="Roesemann S."/>
            <person name="Alexander J.E."/>
            <person name="Rich S.A."/>
            <person name="Livny J."/>
            <person name="Vlamakis H."/>
            <person name="Clish C."/>
            <person name="Bullock K."/>
            <person name="Deik A."/>
            <person name="Scott J."/>
            <person name="Pierce K.A."/>
            <person name="Xavier R.J."/>
            <person name="Alm E.J."/>
        </authorList>
    </citation>
    <scope>NUCLEOTIDE SEQUENCE [LARGE SCALE GENOMIC DNA]</scope>
    <source>
        <strain evidence="2 5">BIOML-A1</strain>
        <strain evidence="3 4">BIOML-A4</strain>
    </source>
</reference>
<evidence type="ECO:0000313" key="3">
    <source>
        <dbReference type="EMBL" id="KAA5401877.1"/>
    </source>
</evidence>
<dbReference type="Proteomes" id="UP000441162">
    <property type="component" value="Unassembled WGS sequence"/>
</dbReference>
<organism evidence="3 4">
    <name type="scientific">Phocaeicola dorei</name>
    <dbReference type="NCBI Taxonomy" id="357276"/>
    <lineage>
        <taxon>Bacteria</taxon>
        <taxon>Pseudomonadati</taxon>
        <taxon>Bacteroidota</taxon>
        <taxon>Bacteroidia</taxon>
        <taxon>Bacteroidales</taxon>
        <taxon>Bacteroidaceae</taxon>
        <taxon>Phocaeicola</taxon>
    </lineage>
</organism>